<dbReference type="PROSITE" id="PS01306">
    <property type="entry name" value="UPF0054"/>
    <property type="match status" value="1"/>
</dbReference>
<keyword evidence="7" id="KW-0963">Cytoplasm</keyword>
<evidence type="ECO:0000256" key="6">
    <source>
        <dbReference type="ARBA" id="ARBA00022833"/>
    </source>
</evidence>
<keyword evidence="7" id="KW-0698">rRNA processing</keyword>
<dbReference type="AlphaFoldDB" id="A0A366EJX0"/>
<name>A0A366EJX0_9HYPH</name>
<dbReference type="PANTHER" id="PTHR46986:SF1">
    <property type="entry name" value="ENDORIBONUCLEASE YBEY, CHLOROPLASTIC"/>
    <property type="match status" value="1"/>
</dbReference>
<comment type="subcellular location">
    <subcellularLocation>
        <location evidence="7">Cytoplasm</location>
    </subcellularLocation>
</comment>
<accession>A0A366EJX0</accession>
<protein>
    <recommendedName>
        <fullName evidence="7">Endoribonuclease YbeY</fullName>
        <ecNumber evidence="7">3.1.-.-</ecNumber>
    </recommendedName>
</protein>
<comment type="similarity">
    <text evidence="1 7">Belongs to the endoribonuclease YbeY family.</text>
</comment>
<keyword evidence="7" id="KW-0690">Ribosome biogenesis</keyword>
<dbReference type="SUPFAM" id="SSF55486">
    <property type="entry name" value="Metalloproteases ('zincins'), catalytic domain"/>
    <property type="match status" value="1"/>
</dbReference>
<evidence type="ECO:0000256" key="1">
    <source>
        <dbReference type="ARBA" id="ARBA00010875"/>
    </source>
</evidence>
<feature type="binding site" evidence="7">
    <location>
        <position position="123"/>
    </location>
    <ligand>
        <name>Zn(2+)</name>
        <dbReference type="ChEBI" id="CHEBI:29105"/>
        <note>catalytic</note>
    </ligand>
</feature>
<evidence type="ECO:0000313" key="8">
    <source>
        <dbReference type="EMBL" id="RBP02691.1"/>
    </source>
</evidence>
<dbReference type="Gene3D" id="3.40.390.30">
    <property type="entry name" value="Metalloproteases ('zincins'), catalytic domain"/>
    <property type="match status" value="1"/>
</dbReference>
<comment type="caution">
    <text evidence="8">The sequence shown here is derived from an EMBL/GenBank/DDBJ whole genome shotgun (WGS) entry which is preliminary data.</text>
</comment>
<evidence type="ECO:0000256" key="3">
    <source>
        <dbReference type="ARBA" id="ARBA00022723"/>
    </source>
</evidence>
<dbReference type="GO" id="GO:0004521">
    <property type="term" value="F:RNA endonuclease activity"/>
    <property type="evidence" value="ECO:0007669"/>
    <property type="project" value="UniProtKB-UniRule"/>
</dbReference>
<keyword evidence="5 7" id="KW-0378">Hydrolase</keyword>
<dbReference type="GO" id="GO:0004222">
    <property type="term" value="F:metalloendopeptidase activity"/>
    <property type="evidence" value="ECO:0007669"/>
    <property type="project" value="InterPro"/>
</dbReference>
<dbReference type="OrthoDB" id="9807740at2"/>
<comment type="cofactor">
    <cofactor evidence="7">
        <name>Zn(2+)</name>
        <dbReference type="ChEBI" id="CHEBI:29105"/>
    </cofactor>
    <text evidence="7">Binds 1 zinc ion.</text>
</comment>
<dbReference type="Proteomes" id="UP000253529">
    <property type="component" value="Unassembled WGS sequence"/>
</dbReference>
<dbReference type="NCBIfam" id="TIGR00043">
    <property type="entry name" value="rRNA maturation RNase YbeY"/>
    <property type="match status" value="1"/>
</dbReference>
<keyword evidence="6 7" id="KW-0862">Zinc</keyword>
<organism evidence="8 9">
    <name type="scientific">Roseiarcus fermentans</name>
    <dbReference type="NCBI Taxonomy" id="1473586"/>
    <lineage>
        <taxon>Bacteria</taxon>
        <taxon>Pseudomonadati</taxon>
        <taxon>Pseudomonadota</taxon>
        <taxon>Alphaproteobacteria</taxon>
        <taxon>Hyphomicrobiales</taxon>
        <taxon>Roseiarcaceae</taxon>
        <taxon>Roseiarcus</taxon>
    </lineage>
</organism>
<dbReference type="Pfam" id="PF02130">
    <property type="entry name" value="YbeY"/>
    <property type="match status" value="1"/>
</dbReference>
<evidence type="ECO:0000256" key="7">
    <source>
        <dbReference type="HAMAP-Rule" id="MF_00009"/>
    </source>
</evidence>
<dbReference type="InterPro" id="IPR002036">
    <property type="entry name" value="YbeY"/>
</dbReference>
<gene>
    <name evidence="7" type="primary">ybeY</name>
    <name evidence="8" type="ORF">DFR50_15024</name>
</gene>
<dbReference type="GO" id="GO:0005737">
    <property type="term" value="C:cytoplasm"/>
    <property type="evidence" value="ECO:0007669"/>
    <property type="project" value="UniProtKB-SubCell"/>
</dbReference>
<keyword evidence="4 7" id="KW-0255">Endonuclease</keyword>
<reference evidence="8 9" key="1">
    <citation type="submission" date="2018-06" db="EMBL/GenBank/DDBJ databases">
        <title>Genomic Encyclopedia of Type Strains, Phase IV (KMG-IV): sequencing the most valuable type-strain genomes for metagenomic binning, comparative biology and taxonomic classification.</title>
        <authorList>
            <person name="Goeker M."/>
        </authorList>
    </citation>
    <scope>NUCLEOTIDE SEQUENCE [LARGE SCALE GENOMIC DNA]</scope>
    <source>
        <strain evidence="8 9">DSM 24875</strain>
    </source>
</reference>
<evidence type="ECO:0000313" key="9">
    <source>
        <dbReference type="Proteomes" id="UP000253529"/>
    </source>
</evidence>
<dbReference type="InterPro" id="IPR023091">
    <property type="entry name" value="MetalPrtase_cat_dom_sf_prd"/>
</dbReference>
<feature type="binding site" evidence="7">
    <location>
        <position position="119"/>
    </location>
    <ligand>
        <name>Zn(2+)</name>
        <dbReference type="ChEBI" id="CHEBI:29105"/>
        <note>catalytic</note>
    </ligand>
</feature>
<evidence type="ECO:0000256" key="2">
    <source>
        <dbReference type="ARBA" id="ARBA00022722"/>
    </source>
</evidence>
<keyword evidence="2 7" id="KW-0540">Nuclease</keyword>
<dbReference type="GO" id="GO:0006364">
    <property type="term" value="P:rRNA processing"/>
    <property type="evidence" value="ECO:0007669"/>
    <property type="project" value="UniProtKB-UniRule"/>
</dbReference>
<comment type="function">
    <text evidence="7">Single strand-specific metallo-endoribonuclease involved in late-stage 70S ribosome quality control and in maturation of the 3' terminus of the 16S rRNA.</text>
</comment>
<evidence type="ECO:0000256" key="4">
    <source>
        <dbReference type="ARBA" id="ARBA00022759"/>
    </source>
</evidence>
<dbReference type="EC" id="3.1.-.-" evidence="7"/>
<dbReference type="RefSeq" id="WP_113893310.1">
    <property type="nucleotide sequence ID" value="NZ_QNRK01000050.1"/>
</dbReference>
<keyword evidence="3 7" id="KW-0479">Metal-binding</keyword>
<dbReference type="EMBL" id="QNRK01000050">
    <property type="protein sequence ID" value="RBP02691.1"/>
    <property type="molecule type" value="Genomic_DNA"/>
</dbReference>
<evidence type="ECO:0000256" key="5">
    <source>
        <dbReference type="ARBA" id="ARBA00022801"/>
    </source>
</evidence>
<dbReference type="GO" id="GO:0008270">
    <property type="term" value="F:zinc ion binding"/>
    <property type="evidence" value="ECO:0007669"/>
    <property type="project" value="UniProtKB-UniRule"/>
</dbReference>
<dbReference type="PANTHER" id="PTHR46986">
    <property type="entry name" value="ENDORIBONUCLEASE YBEY, CHLOROPLASTIC"/>
    <property type="match status" value="1"/>
</dbReference>
<dbReference type="InterPro" id="IPR020549">
    <property type="entry name" value="YbeY_CS"/>
</dbReference>
<keyword evidence="9" id="KW-1185">Reference proteome</keyword>
<sequence>MKLKLDISAPSSLWRNLPRARAMARETVAVCAAESGLAARDGAEVSLLLAGDAEIKALNARWRGQDKPTNVLSFPAAPTDRLSESPSLGDIALAFETLAREAEAAGVPLPDHYRHLVTHGFLHLIGYDHETDEEAERMEALETRILARLGVADPYADGAATE</sequence>
<dbReference type="HAMAP" id="MF_00009">
    <property type="entry name" value="Endoribonucl_YbeY"/>
    <property type="match status" value="1"/>
</dbReference>
<proteinExistence type="inferred from homology"/>
<feature type="binding site" evidence="7">
    <location>
        <position position="129"/>
    </location>
    <ligand>
        <name>Zn(2+)</name>
        <dbReference type="ChEBI" id="CHEBI:29105"/>
        <note>catalytic</note>
    </ligand>
</feature>